<dbReference type="PANTHER" id="PTHR21502">
    <property type="entry name" value="ZINC FINGER PROTEIN DZIP1"/>
    <property type="match status" value="1"/>
</dbReference>
<dbReference type="GO" id="GO:0060271">
    <property type="term" value="P:cilium assembly"/>
    <property type="evidence" value="ECO:0007669"/>
    <property type="project" value="TreeGrafter"/>
</dbReference>
<comment type="caution">
    <text evidence="5">The sequence shown here is derived from an EMBL/GenBank/DDBJ whole genome shotgun (WGS) entry which is preliminary data.</text>
</comment>
<dbReference type="InterPro" id="IPR051241">
    <property type="entry name" value="DZIP_RILPL"/>
</dbReference>
<dbReference type="InterPro" id="IPR034743">
    <property type="entry name" value="RH1"/>
</dbReference>
<protein>
    <submittedName>
        <fullName evidence="5">RILP protein-like</fullName>
    </submittedName>
</protein>
<dbReference type="EMBL" id="MNPL01024574">
    <property type="protein sequence ID" value="OQR68477.1"/>
    <property type="molecule type" value="Genomic_DNA"/>
</dbReference>
<dbReference type="PROSITE" id="PS51776">
    <property type="entry name" value="RH1"/>
    <property type="match status" value="1"/>
</dbReference>
<dbReference type="GO" id="GO:0031267">
    <property type="term" value="F:small GTPase binding"/>
    <property type="evidence" value="ECO:0007669"/>
    <property type="project" value="TreeGrafter"/>
</dbReference>
<dbReference type="InParanoid" id="A0A1V9X4R1"/>
<gene>
    <name evidence="5" type="ORF">BIW11_04550</name>
</gene>
<feature type="coiled-coil region" evidence="2">
    <location>
        <begin position="47"/>
        <end position="81"/>
    </location>
</feature>
<dbReference type="CDD" id="cd14445">
    <property type="entry name" value="RILP-like"/>
    <property type="match status" value="1"/>
</dbReference>
<feature type="region of interest" description="Disordered" evidence="3">
    <location>
        <begin position="120"/>
        <end position="147"/>
    </location>
</feature>
<evidence type="ECO:0000259" key="4">
    <source>
        <dbReference type="PROSITE" id="PS51776"/>
    </source>
</evidence>
<evidence type="ECO:0000313" key="5">
    <source>
        <dbReference type="EMBL" id="OQR68477.1"/>
    </source>
</evidence>
<dbReference type="PANTHER" id="PTHR21502:SF4">
    <property type="entry name" value="RILP-LIKE PROTEIN HOMOLOG"/>
    <property type="match status" value="1"/>
</dbReference>
<organism evidence="5 6">
    <name type="scientific">Tropilaelaps mercedesae</name>
    <dbReference type="NCBI Taxonomy" id="418985"/>
    <lineage>
        <taxon>Eukaryota</taxon>
        <taxon>Metazoa</taxon>
        <taxon>Ecdysozoa</taxon>
        <taxon>Arthropoda</taxon>
        <taxon>Chelicerata</taxon>
        <taxon>Arachnida</taxon>
        <taxon>Acari</taxon>
        <taxon>Parasitiformes</taxon>
        <taxon>Mesostigmata</taxon>
        <taxon>Gamasina</taxon>
        <taxon>Dermanyssoidea</taxon>
        <taxon>Laelapidae</taxon>
        <taxon>Tropilaelaps</taxon>
    </lineage>
</organism>
<dbReference type="AlphaFoldDB" id="A0A1V9X4R1"/>
<dbReference type="GO" id="GO:0051959">
    <property type="term" value="F:dynein light intermediate chain binding"/>
    <property type="evidence" value="ECO:0007669"/>
    <property type="project" value="TreeGrafter"/>
</dbReference>
<dbReference type="Pfam" id="PF09744">
    <property type="entry name" value="RH1"/>
    <property type="match status" value="1"/>
</dbReference>
<dbReference type="GO" id="GO:0036064">
    <property type="term" value="C:ciliary basal body"/>
    <property type="evidence" value="ECO:0007669"/>
    <property type="project" value="TreeGrafter"/>
</dbReference>
<proteinExistence type="predicted"/>
<sequence length="156" mass="17978">MDGNHFTPLKCSTQADVYVLSADIGREIERLIDGFGVDAASSLVPKLIRVLELLEAAVQQNETLRNEAEQLTQTVSQLEYDKKEKARFRKKFEQELEQIEDMWRSEMSDLSGLVSRLQEENSKLSSSLREKTTLLGEGHDDSDRSDKDFVWQHKFR</sequence>
<dbReference type="GO" id="GO:0005737">
    <property type="term" value="C:cytoplasm"/>
    <property type="evidence" value="ECO:0007669"/>
    <property type="project" value="TreeGrafter"/>
</dbReference>
<dbReference type="STRING" id="418985.A0A1V9X4R1"/>
<keyword evidence="1 2" id="KW-0175">Coiled coil</keyword>
<evidence type="ECO:0000313" key="6">
    <source>
        <dbReference type="Proteomes" id="UP000192247"/>
    </source>
</evidence>
<reference evidence="5 6" key="1">
    <citation type="journal article" date="2017" name="Gigascience">
        <title>Draft genome of the honey bee ectoparasitic mite, Tropilaelaps mercedesae, is shaped by the parasitic life history.</title>
        <authorList>
            <person name="Dong X."/>
            <person name="Armstrong S.D."/>
            <person name="Xia D."/>
            <person name="Makepeace B.L."/>
            <person name="Darby A.C."/>
            <person name="Kadowaki T."/>
        </authorList>
    </citation>
    <scope>NUCLEOTIDE SEQUENCE [LARGE SCALE GENOMIC DNA]</scope>
    <source>
        <strain evidence="5">Wuxi-XJTLU</strain>
    </source>
</reference>
<evidence type="ECO:0000256" key="1">
    <source>
        <dbReference type="ARBA" id="ARBA00023054"/>
    </source>
</evidence>
<keyword evidence="6" id="KW-1185">Reference proteome</keyword>
<evidence type="ECO:0000256" key="3">
    <source>
        <dbReference type="SAM" id="MobiDB-lite"/>
    </source>
</evidence>
<dbReference type="Gene3D" id="1.20.58.1770">
    <property type="match status" value="1"/>
</dbReference>
<evidence type="ECO:0000256" key="2">
    <source>
        <dbReference type="SAM" id="Coils"/>
    </source>
</evidence>
<feature type="domain" description="RH1" evidence="4">
    <location>
        <begin position="1"/>
        <end position="88"/>
    </location>
</feature>
<dbReference type="Proteomes" id="UP000192247">
    <property type="component" value="Unassembled WGS sequence"/>
</dbReference>
<name>A0A1V9X4R1_9ACAR</name>
<accession>A0A1V9X4R1</accession>
<dbReference type="OrthoDB" id="10069524at2759"/>